<keyword evidence="4 6" id="KW-1133">Transmembrane helix</keyword>
<reference evidence="8 9" key="1">
    <citation type="submission" date="2021-01" db="EMBL/GenBank/DDBJ databases">
        <title>Genomic Encyclopedia of Type Strains, Phase IV (KMG-IV): sequencing the most valuable type-strain genomes for metagenomic binning, comparative biology and taxonomic classification.</title>
        <authorList>
            <person name="Goeker M."/>
        </authorList>
    </citation>
    <scope>NUCLEOTIDE SEQUENCE [LARGE SCALE GENOMIC DNA]</scope>
    <source>
        <strain evidence="8 9">DSM 27513</strain>
    </source>
</reference>
<keyword evidence="3 6" id="KW-0812">Transmembrane</keyword>
<organism evidence="8 9">
    <name type="scientific">Streptococcus saliviloxodontae</name>
    <dbReference type="NCBI Taxonomy" id="1349416"/>
    <lineage>
        <taxon>Bacteria</taxon>
        <taxon>Bacillati</taxon>
        <taxon>Bacillota</taxon>
        <taxon>Bacilli</taxon>
        <taxon>Lactobacillales</taxon>
        <taxon>Streptococcaceae</taxon>
        <taxon>Streptococcus</taxon>
    </lineage>
</organism>
<evidence type="ECO:0000313" key="9">
    <source>
        <dbReference type="Proteomes" id="UP000809081"/>
    </source>
</evidence>
<feature type="transmembrane region" description="Helical" evidence="6">
    <location>
        <begin position="150"/>
        <end position="172"/>
    </location>
</feature>
<gene>
    <name evidence="8" type="ORF">JOC31_001704</name>
</gene>
<evidence type="ECO:0000256" key="6">
    <source>
        <dbReference type="PIRNR" id="PIRNR018968"/>
    </source>
</evidence>
<dbReference type="InterPro" id="IPR052536">
    <property type="entry name" value="ABC-4_Integral_Memb_Prot"/>
</dbReference>
<keyword evidence="6" id="KW-0813">Transport</keyword>
<evidence type="ECO:0000256" key="4">
    <source>
        <dbReference type="ARBA" id="ARBA00022989"/>
    </source>
</evidence>
<feature type="transmembrane region" description="Helical" evidence="6">
    <location>
        <begin position="226"/>
        <end position="249"/>
    </location>
</feature>
<dbReference type="EMBL" id="JAFBEI010000041">
    <property type="protein sequence ID" value="MBM7636877.1"/>
    <property type="molecule type" value="Genomic_DNA"/>
</dbReference>
<sequence length="658" mass="73758">MFYLKLAKSNVLKSLQHYLPFMLASLILFAVNCSTLLILLSPIGEGMRTGGMILALGVIVLSIFALIMEVYSYNILMKQRSREFGLYNVLGMNKRQVGLVASLELGLIYLFLLIFGSLFSAIFANFLYLIFVNLIHYDQLILSYSVLPFILNALIFTGIFLILEFVAMRRIAKTSPLELFRKSSEGEREPKGNIILAFLGVLGLGGGYAISLTSAKASGIIVTMRFFVAVLCVIAGTYLFYISFMAWYLKRRRRNKTYYYNPRHFIPTSQMLFRMKQNAVGLASITLLAVMSLVTIGTTVALYTNTQSLKDSRFLKNTAIAVDTTAYGNHDDIVKQLITDKVGNKDVITYTASMATLPVTVDSKEVTVNAKVFENLDYGNLSFTYVITQDDFRHLGNKIAELSTDEAAFYGFKGASQLQQLHLFDQNFKVKNLKNAILPELQTTYNASLLVVANDQVANQIKTDFASYMTKVTSLSTIYNIQVDLTDKELAKVATRQPNGDEIGTITGQDGQKLFSVDSSDNFLESAYAFYGGFLFTGVLLGISFLLGAALIIYYKQYAEGHEDQKSYRILQEVGMNKAQVKKTISSQMLLLFFMPLALASLDYAMATPMLKQMLLIFGVMDNRMVYLVSAMTVLAIVAFYFVIYKTTSRTYYKLIER</sequence>
<feature type="transmembrane region" description="Helical" evidence="6">
    <location>
        <begin position="585"/>
        <end position="605"/>
    </location>
</feature>
<name>A0ABS2PN65_9STRE</name>
<comment type="subcellular location">
    <subcellularLocation>
        <location evidence="1 6">Cell membrane</location>
        <topology evidence="1 6">Multi-pass membrane protein</topology>
    </subcellularLocation>
</comment>
<dbReference type="PANTHER" id="PTHR46795:SF3">
    <property type="entry name" value="ABC TRANSPORTER PERMEASE"/>
    <property type="match status" value="1"/>
</dbReference>
<keyword evidence="9" id="KW-1185">Reference proteome</keyword>
<dbReference type="PIRSF" id="PIRSF018968">
    <property type="entry name" value="ABC_permease_BceB"/>
    <property type="match status" value="1"/>
</dbReference>
<proteinExistence type="inferred from homology"/>
<dbReference type="InterPro" id="IPR003838">
    <property type="entry name" value="ABC3_permease_C"/>
</dbReference>
<protein>
    <submittedName>
        <fullName evidence="8">ABC transport system permease protein</fullName>
    </submittedName>
</protein>
<feature type="domain" description="ABC3 transporter permease C-terminal" evidence="7">
    <location>
        <begin position="58"/>
        <end position="176"/>
    </location>
</feature>
<evidence type="ECO:0000313" key="8">
    <source>
        <dbReference type="EMBL" id="MBM7636877.1"/>
    </source>
</evidence>
<evidence type="ECO:0000256" key="2">
    <source>
        <dbReference type="ARBA" id="ARBA00022475"/>
    </source>
</evidence>
<evidence type="ECO:0000259" key="7">
    <source>
        <dbReference type="Pfam" id="PF02687"/>
    </source>
</evidence>
<dbReference type="RefSeq" id="WP_205017740.1">
    <property type="nucleotide sequence ID" value="NZ_JAFBEI010000041.1"/>
</dbReference>
<feature type="transmembrane region" description="Helical" evidence="6">
    <location>
        <begin position="193"/>
        <end position="214"/>
    </location>
</feature>
<dbReference type="PANTHER" id="PTHR46795">
    <property type="entry name" value="ABC TRANSPORTER PERMEASE-RELATED-RELATED"/>
    <property type="match status" value="1"/>
</dbReference>
<feature type="transmembrane region" description="Helical" evidence="6">
    <location>
        <begin position="625"/>
        <end position="644"/>
    </location>
</feature>
<dbReference type="InterPro" id="IPR027022">
    <property type="entry name" value="ABC_permease_BceB-typ"/>
</dbReference>
<feature type="transmembrane region" description="Helical" evidence="6">
    <location>
        <begin position="97"/>
        <end position="130"/>
    </location>
</feature>
<keyword evidence="5 6" id="KW-0472">Membrane</keyword>
<evidence type="ECO:0000256" key="5">
    <source>
        <dbReference type="ARBA" id="ARBA00023136"/>
    </source>
</evidence>
<comment type="similarity">
    <text evidence="6">Belongs to the ABC-4 integral membrane protein family.</text>
</comment>
<feature type="transmembrane region" description="Helical" evidence="6">
    <location>
        <begin position="279"/>
        <end position="303"/>
    </location>
</feature>
<feature type="transmembrane region" description="Helical" evidence="6">
    <location>
        <begin position="52"/>
        <end position="76"/>
    </location>
</feature>
<feature type="transmembrane region" description="Helical" evidence="6">
    <location>
        <begin position="21"/>
        <end position="40"/>
    </location>
</feature>
<keyword evidence="2 6" id="KW-1003">Cell membrane</keyword>
<feature type="transmembrane region" description="Helical" evidence="6">
    <location>
        <begin position="528"/>
        <end position="555"/>
    </location>
</feature>
<accession>A0ABS2PN65</accession>
<dbReference type="Proteomes" id="UP000809081">
    <property type="component" value="Unassembled WGS sequence"/>
</dbReference>
<evidence type="ECO:0000256" key="3">
    <source>
        <dbReference type="ARBA" id="ARBA00022692"/>
    </source>
</evidence>
<comment type="caution">
    <text evidence="8">The sequence shown here is derived from an EMBL/GenBank/DDBJ whole genome shotgun (WGS) entry which is preliminary data.</text>
</comment>
<dbReference type="Pfam" id="PF02687">
    <property type="entry name" value="FtsX"/>
    <property type="match status" value="1"/>
</dbReference>
<evidence type="ECO:0000256" key="1">
    <source>
        <dbReference type="ARBA" id="ARBA00004651"/>
    </source>
</evidence>